<dbReference type="AlphaFoldDB" id="A0A5B8A535"/>
<keyword evidence="1" id="KW-0472">Membrane</keyword>
<gene>
    <name evidence="2" type="ORF">FHG12_17355</name>
</gene>
<keyword evidence="3" id="KW-1185">Reference proteome</keyword>
<accession>A0A5B8A535</accession>
<protein>
    <submittedName>
        <fullName evidence="2">Uncharacterized protein</fullName>
    </submittedName>
</protein>
<sequence length="90" mass="10188">MLKDNRHLVLIYLLIGAIVLSVGLNCYLLSPLTNNLSETSLLSDDATESEEELQLTRSMLAHCQAEQMRKDSLLVKVFNHIEPLTTRAQY</sequence>
<evidence type="ECO:0000313" key="3">
    <source>
        <dbReference type="Proteomes" id="UP000305398"/>
    </source>
</evidence>
<dbReference type="KEGG" id="hyj:FHG12_17355"/>
<proteinExistence type="predicted"/>
<dbReference type="RefSeq" id="WP_139516927.1">
    <property type="nucleotide sequence ID" value="NZ_CP040896.1"/>
</dbReference>
<keyword evidence="1" id="KW-0812">Transmembrane</keyword>
<keyword evidence="1" id="KW-1133">Transmembrane helix</keyword>
<dbReference type="Proteomes" id="UP000305398">
    <property type="component" value="Chromosome"/>
</dbReference>
<organism evidence="2 3">
    <name type="scientific">Hymenobacter jejuensis</name>
    <dbReference type="NCBI Taxonomy" id="2502781"/>
    <lineage>
        <taxon>Bacteria</taxon>
        <taxon>Pseudomonadati</taxon>
        <taxon>Bacteroidota</taxon>
        <taxon>Cytophagia</taxon>
        <taxon>Cytophagales</taxon>
        <taxon>Hymenobacteraceae</taxon>
        <taxon>Hymenobacter</taxon>
    </lineage>
</organism>
<name>A0A5B8A535_9BACT</name>
<feature type="transmembrane region" description="Helical" evidence="1">
    <location>
        <begin position="9"/>
        <end position="30"/>
    </location>
</feature>
<dbReference type="EMBL" id="CP040896">
    <property type="protein sequence ID" value="QDA61753.1"/>
    <property type="molecule type" value="Genomic_DNA"/>
</dbReference>
<evidence type="ECO:0000313" key="2">
    <source>
        <dbReference type="EMBL" id="QDA61753.1"/>
    </source>
</evidence>
<reference evidence="2 3" key="1">
    <citation type="submission" date="2019-06" db="EMBL/GenBank/DDBJ databases">
        <authorList>
            <person name="Srinivasan S."/>
        </authorList>
    </citation>
    <scope>NUCLEOTIDE SEQUENCE [LARGE SCALE GENOMIC DNA]</scope>
    <source>
        <strain evidence="2 3">17J68-5</strain>
    </source>
</reference>
<dbReference type="OrthoDB" id="54978at1853232"/>
<evidence type="ECO:0000256" key="1">
    <source>
        <dbReference type="SAM" id="Phobius"/>
    </source>
</evidence>